<dbReference type="PANTHER" id="PTHR42916">
    <property type="entry name" value="2-SUCCINYL-5-ENOLPYRUVYL-6-HYDROXY-3-CYCLOHEXENE-1-CARBOXYLATE SYNTHASE"/>
    <property type="match status" value="1"/>
</dbReference>
<comment type="cofactor">
    <cofactor evidence="7">
        <name>thiamine diphosphate</name>
        <dbReference type="ChEBI" id="CHEBI:58937"/>
    </cofactor>
    <text evidence="7">Binds 1 thiamine pyrophosphate per subunit.</text>
</comment>
<dbReference type="Proteomes" id="UP000252118">
    <property type="component" value="Unassembled WGS sequence"/>
</dbReference>
<evidence type="ECO:0000256" key="1">
    <source>
        <dbReference type="ARBA" id="ARBA00022428"/>
    </source>
</evidence>
<evidence type="ECO:0000256" key="6">
    <source>
        <dbReference type="ARBA" id="ARBA00023211"/>
    </source>
</evidence>
<feature type="domain" description="Menaquinone biosynthesis protein MenD middle" evidence="10">
    <location>
        <begin position="220"/>
        <end position="400"/>
    </location>
</feature>
<dbReference type="PIRSF" id="PIRSF004983">
    <property type="entry name" value="MenD"/>
    <property type="match status" value="1"/>
</dbReference>
<dbReference type="AlphaFoldDB" id="A0A366EQQ5"/>
<dbReference type="CDD" id="cd07037">
    <property type="entry name" value="TPP_PYR_MenD"/>
    <property type="match status" value="1"/>
</dbReference>
<dbReference type="Pfam" id="PF02776">
    <property type="entry name" value="TPP_enzyme_N"/>
    <property type="match status" value="1"/>
</dbReference>
<comment type="subunit">
    <text evidence="7">Homodimer.</text>
</comment>
<dbReference type="InterPro" id="IPR029035">
    <property type="entry name" value="DHS-like_NAD/FAD-binding_dom"/>
</dbReference>
<organism evidence="11 12">
    <name type="scientific">Rossellomorea aquimaris</name>
    <dbReference type="NCBI Taxonomy" id="189382"/>
    <lineage>
        <taxon>Bacteria</taxon>
        <taxon>Bacillati</taxon>
        <taxon>Bacillota</taxon>
        <taxon>Bacilli</taxon>
        <taxon>Bacillales</taxon>
        <taxon>Bacillaceae</taxon>
        <taxon>Rossellomorea</taxon>
    </lineage>
</organism>
<comment type="pathway">
    <text evidence="7">Quinol/quinone metabolism; 1,4-dihydroxy-2-naphthoate biosynthesis; 1,4-dihydroxy-2-naphthoate from chorismate: step 2/7.</text>
</comment>
<keyword evidence="6 7" id="KW-0464">Manganese</keyword>
<dbReference type="InterPro" id="IPR004433">
    <property type="entry name" value="MenaQ_synth_MenD"/>
</dbReference>
<dbReference type="InterPro" id="IPR011766">
    <property type="entry name" value="TPP_enzyme_TPP-bd"/>
</dbReference>
<dbReference type="EMBL" id="QNRJ01000007">
    <property type="protein sequence ID" value="RBP04020.1"/>
    <property type="molecule type" value="Genomic_DNA"/>
</dbReference>
<dbReference type="OrthoDB" id="9791859at2"/>
<dbReference type="CDD" id="cd02009">
    <property type="entry name" value="TPP_SHCHC_synthase"/>
    <property type="match status" value="1"/>
</dbReference>
<evidence type="ECO:0000256" key="5">
    <source>
        <dbReference type="ARBA" id="ARBA00023052"/>
    </source>
</evidence>
<comment type="cofactor">
    <cofactor evidence="7">
        <name>Mg(2+)</name>
        <dbReference type="ChEBI" id="CHEBI:18420"/>
    </cofactor>
    <cofactor evidence="7">
        <name>Mn(2+)</name>
        <dbReference type="ChEBI" id="CHEBI:29035"/>
    </cofactor>
</comment>
<dbReference type="InterPro" id="IPR029061">
    <property type="entry name" value="THDP-binding"/>
</dbReference>
<evidence type="ECO:0000313" key="12">
    <source>
        <dbReference type="Proteomes" id="UP000252118"/>
    </source>
</evidence>
<evidence type="ECO:0000256" key="7">
    <source>
        <dbReference type="HAMAP-Rule" id="MF_01659"/>
    </source>
</evidence>
<dbReference type="SUPFAM" id="SSF52467">
    <property type="entry name" value="DHS-like NAD/FAD-binding domain"/>
    <property type="match status" value="1"/>
</dbReference>
<protein>
    <recommendedName>
        <fullName evidence="7">2-succinyl-5-enolpyruvyl-6-hydroxy-3-cyclohexene-1-carboxylate synthase</fullName>
        <shortName evidence="7">SEPHCHC synthase</shortName>
        <ecNumber evidence="7">2.2.1.9</ecNumber>
    </recommendedName>
    <alternativeName>
        <fullName evidence="7">Menaquinone biosynthesis protein MenD</fullName>
    </alternativeName>
</protein>
<comment type="caution">
    <text evidence="11">The sequence shown here is derived from an EMBL/GenBank/DDBJ whole genome shotgun (WGS) entry which is preliminary data.</text>
</comment>
<dbReference type="GO" id="GO:0030976">
    <property type="term" value="F:thiamine pyrophosphate binding"/>
    <property type="evidence" value="ECO:0007669"/>
    <property type="project" value="UniProtKB-UniRule"/>
</dbReference>
<evidence type="ECO:0000256" key="4">
    <source>
        <dbReference type="ARBA" id="ARBA00022842"/>
    </source>
</evidence>
<keyword evidence="4 7" id="KW-0460">Magnesium</keyword>
<dbReference type="PANTHER" id="PTHR42916:SF1">
    <property type="entry name" value="PROTEIN PHYLLO, CHLOROPLASTIC"/>
    <property type="match status" value="1"/>
</dbReference>
<dbReference type="Pfam" id="PF16582">
    <property type="entry name" value="TPP_enzyme_M_2"/>
    <property type="match status" value="1"/>
</dbReference>
<comment type="pathway">
    <text evidence="7">Quinol/quinone metabolism; menaquinone biosynthesis.</text>
</comment>
<keyword evidence="3 7" id="KW-0479">Metal-binding</keyword>
<dbReference type="InterPro" id="IPR032264">
    <property type="entry name" value="MenD_middle"/>
</dbReference>
<dbReference type="Gene3D" id="3.40.50.1220">
    <property type="entry name" value="TPP-binding domain"/>
    <property type="match status" value="1"/>
</dbReference>
<dbReference type="GO" id="GO:0070204">
    <property type="term" value="F:2-succinyl-5-enolpyruvyl-6-hydroxy-3-cyclohexene-1-carboxylic-acid synthase activity"/>
    <property type="evidence" value="ECO:0007669"/>
    <property type="project" value="UniProtKB-UniRule"/>
</dbReference>
<dbReference type="NCBIfam" id="TIGR00173">
    <property type="entry name" value="menD"/>
    <property type="match status" value="1"/>
</dbReference>
<dbReference type="InterPro" id="IPR012001">
    <property type="entry name" value="Thiamin_PyroP_enz_TPP-bd_dom"/>
</dbReference>
<dbReference type="EC" id="2.2.1.9" evidence="7"/>
<evidence type="ECO:0000256" key="3">
    <source>
        <dbReference type="ARBA" id="ARBA00022723"/>
    </source>
</evidence>
<comment type="catalytic activity">
    <reaction evidence="7">
        <text>isochorismate + 2-oxoglutarate + H(+) = 5-enolpyruvoyl-6-hydroxy-2-succinyl-cyclohex-3-ene-1-carboxylate + CO2</text>
        <dbReference type="Rhea" id="RHEA:25593"/>
        <dbReference type="ChEBI" id="CHEBI:15378"/>
        <dbReference type="ChEBI" id="CHEBI:16526"/>
        <dbReference type="ChEBI" id="CHEBI:16810"/>
        <dbReference type="ChEBI" id="CHEBI:29780"/>
        <dbReference type="ChEBI" id="CHEBI:58818"/>
        <dbReference type="EC" id="2.2.1.9"/>
    </reaction>
</comment>
<comment type="function">
    <text evidence="7">Catalyzes the thiamine diphosphate-dependent decarboxylation of 2-oxoglutarate and the subsequent addition of the resulting succinic semialdehyde-thiamine pyrophosphate anion to isochorismate to yield 2-succinyl-5-enolpyruvyl-6-hydroxy-3-cyclohexene-1-carboxylate (SEPHCHC).</text>
</comment>
<dbReference type="UniPathway" id="UPA01057">
    <property type="reaction ID" value="UER00164"/>
</dbReference>
<comment type="similarity">
    <text evidence="7">Belongs to the TPP enzyme family. MenD subfamily.</text>
</comment>
<name>A0A366EQQ5_9BACI</name>
<dbReference type="GO" id="GO:0000287">
    <property type="term" value="F:magnesium ion binding"/>
    <property type="evidence" value="ECO:0007669"/>
    <property type="project" value="UniProtKB-UniRule"/>
</dbReference>
<sequence>MIDEHQQKLTHYLAAFIEELVGNGVDEVVISPGSRSTPLALLFAHHSGVNTYINVDERSAAFFALGVAKAKNKPVAILCTSGTAAANYYPAIIEARYAKVPLIVLTADRPHELREVGAPQAIDQLDLYGKHVKWTVDMALPENSPSMLEYARSSASRGIGLSLGEPKGPVHFNFPFREPLIPDLKNVSYSTGSQVKRVLHGERSLSASVSQELQGILGNNERGLIICGPGLNSDSIDSIISFSEQFGFPIVADPLSQMRSGSHSKAHIIDTYDTFLKIDEVKESLHPEIVIRFGAMPVSKPLMLFLKSLSDIPYWIVSPGEEWQDPISKGTEYIYCDEGLFCQSMINEASRDGSDKWINHWKNVNHSTKELLLKGHQLWDEGMAVSGLVQHLPEKSNVFVSNSMPIRDIDTFFFSNIRSIGIHANRGANGIDGVVSTALGMSTCSDSMYLLIGDLAFFHDLNGLLVGKKYKLNMTIVVLNNNGGGIFSYLPQASEGEYFEDLFGTPMDLDFSHAARLYEAGYFRVESEEEFHRAVSEAQHRNGLKIIEVMTNREENVANHRNLWNFVSREMVKKFKGDVH</sequence>
<evidence type="ECO:0000259" key="8">
    <source>
        <dbReference type="Pfam" id="PF02775"/>
    </source>
</evidence>
<dbReference type="GO" id="GO:0030145">
    <property type="term" value="F:manganese ion binding"/>
    <property type="evidence" value="ECO:0007669"/>
    <property type="project" value="UniProtKB-UniRule"/>
</dbReference>
<keyword evidence="5 7" id="KW-0786">Thiamine pyrophosphate</keyword>
<feature type="domain" description="Thiamine pyrophosphate enzyme TPP-binding" evidence="8">
    <location>
        <begin position="435"/>
        <end position="549"/>
    </location>
</feature>
<keyword evidence="1 7" id="KW-0474">Menaquinone biosynthesis</keyword>
<dbReference type="HAMAP" id="MF_01659">
    <property type="entry name" value="MenD"/>
    <property type="match status" value="1"/>
</dbReference>
<dbReference type="SUPFAM" id="SSF52518">
    <property type="entry name" value="Thiamin diphosphate-binding fold (THDP-binding)"/>
    <property type="match status" value="2"/>
</dbReference>
<feature type="domain" description="Thiamine pyrophosphate enzyme N-terminal TPP-binding" evidence="9">
    <location>
        <begin position="14"/>
        <end position="126"/>
    </location>
</feature>
<evidence type="ECO:0000313" key="11">
    <source>
        <dbReference type="EMBL" id="RBP04020.1"/>
    </source>
</evidence>
<dbReference type="UniPathway" id="UPA00079"/>
<gene>
    <name evidence="7" type="primary">menD</name>
    <name evidence="11" type="ORF">DET59_107173</name>
</gene>
<keyword evidence="2 7" id="KW-0808">Transferase</keyword>
<evidence type="ECO:0000256" key="2">
    <source>
        <dbReference type="ARBA" id="ARBA00022679"/>
    </source>
</evidence>
<evidence type="ECO:0000259" key="9">
    <source>
        <dbReference type="Pfam" id="PF02776"/>
    </source>
</evidence>
<dbReference type="Pfam" id="PF02775">
    <property type="entry name" value="TPP_enzyme_C"/>
    <property type="match status" value="1"/>
</dbReference>
<evidence type="ECO:0000259" key="10">
    <source>
        <dbReference type="Pfam" id="PF16582"/>
    </source>
</evidence>
<dbReference type="GO" id="GO:0009234">
    <property type="term" value="P:menaquinone biosynthetic process"/>
    <property type="evidence" value="ECO:0007669"/>
    <property type="project" value="UniProtKB-UniRule"/>
</dbReference>
<dbReference type="Gene3D" id="3.40.50.970">
    <property type="match status" value="2"/>
</dbReference>
<proteinExistence type="inferred from homology"/>
<reference evidence="11 12" key="1">
    <citation type="submission" date="2018-06" db="EMBL/GenBank/DDBJ databases">
        <title>Freshwater and sediment microbial communities from various areas in North America, analyzing microbe dynamics in response to fracking.</title>
        <authorList>
            <person name="Lamendella R."/>
        </authorList>
    </citation>
    <scope>NUCLEOTIDE SEQUENCE [LARGE SCALE GENOMIC DNA]</scope>
    <source>
        <strain evidence="11 12">97B</strain>
    </source>
</reference>
<dbReference type="RefSeq" id="WP_113969863.1">
    <property type="nucleotide sequence ID" value="NZ_QNRJ01000007.1"/>
</dbReference>
<accession>A0A366EQQ5</accession>